<dbReference type="eggNOG" id="COG1249">
    <property type="taxonomic scope" value="Bacteria"/>
</dbReference>
<dbReference type="OrthoDB" id="9800167at2"/>
<dbReference type="SUPFAM" id="SSF51905">
    <property type="entry name" value="FAD/NAD(P)-binding domain"/>
    <property type="match status" value="1"/>
</dbReference>
<dbReference type="Gene3D" id="3.30.390.30">
    <property type="match status" value="1"/>
</dbReference>
<keyword evidence="2" id="KW-0285">Flavoprotein</keyword>
<keyword evidence="4" id="KW-0520">NAD</keyword>
<dbReference type="Pfam" id="PF02852">
    <property type="entry name" value="Pyr_redox_dim"/>
    <property type="match status" value="1"/>
</dbReference>
<dbReference type="GO" id="GO:0000166">
    <property type="term" value="F:nucleotide binding"/>
    <property type="evidence" value="ECO:0007669"/>
    <property type="project" value="UniProtKB-KW"/>
</dbReference>
<dbReference type="Gene3D" id="3.50.50.60">
    <property type="entry name" value="FAD/NAD(P)-binding domain"/>
    <property type="match status" value="2"/>
</dbReference>
<dbReference type="InParanoid" id="D4H0R6"/>
<evidence type="ECO:0000256" key="2">
    <source>
        <dbReference type="ARBA" id="ARBA00022630"/>
    </source>
</evidence>
<dbReference type="KEGG" id="dap:Dacet_1815"/>
<feature type="binding site" evidence="4">
    <location>
        <position position="263"/>
    </location>
    <ligand>
        <name>NAD(+)</name>
        <dbReference type="ChEBI" id="CHEBI:57540"/>
    </ligand>
</feature>
<dbReference type="PRINTS" id="PR00368">
    <property type="entry name" value="FADPNR"/>
</dbReference>
<keyword evidence="3 4" id="KW-0274">FAD</keyword>
<comment type="similarity">
    <text evidence="1">Belongs to the class-I pyridine nucleotide-disulfide oxidoreductase family.</text>
</comment>
<dbReference type="PANTHER" id="PTHR43014">
    <property type="entry name" value="MERCURIC REDUCTASE"/>
    <property type="match status" value="1"/>
</dbReference>
<dbReference type="InterPro" id="IPR036188">
    <property type="entry name" value="FAD/NAD-bd_sf"/>
</dbReference>
<dbReference type="InterPro" id="IPR001100">
    <property type="entry name" value="Pyr_nuc-diS_OxRdtase"/>
</dbReference>
<dbReference type="HOGENOM" id="CLU_016755_2_0_0"/>
<evidence type="ECO:0000313" key="9">
    <source>
        <dbReference type="Proteomes" id="UP000002012"/>
    </source>
</evidence>
<evidence type="ECO:0000256" key="1">
    <source>
        <dbReference type="ARBA" id="ARBA00007532"/>
    </source>
</evidence>
<dbReference type="GO" id="GO:0016491">
    <property type="term" value="F:oxidoreductase activity"/>
    <property type="evidence" value="ECO:0007669"/>
    <property type="project" value="InterPro"/>
</dbReference>
<dbReference type="FunCoup" id="D4H0R6">
    <property type="interactions" value="371"/>
</dbReference>
<evidence type="ECO:0000259" key="7">
    <source>
        <dbReference type="Pfam" id="PF07992"/>
    </source>
</evidence>
<dbReference type="PRINTS" id="PR00411">
    <property type="entry name" value="PNDRDTASEI"/>
</dbReference>
<dbReference type="STRING" id="522772.Dacet_1815"/>
<dbReference type="Pfam" id="PF07992">
    <property type="entry name" value="Pyr_redox_2"/>
    <property type="match status" value="1"/>
</dbReference>
<dbReference type="EMBL" id="CP001968">
    <property type="protein sequence ID" value="ADD68579.1"/>
    <property type="molecule type" value="Genomic_DNA"/>
</dbReference>
<gene>
    <name evidence="8" type="ordered locus">Dacet_1815</name>
</gene>
<name>D4H0R6_DENA2</name>
<proteinExistence type="inferred from homology"/>
<keyword evidence="9" id="KW-1185">Reference proteome</keyword>
<dbReference type="SUPFAM" id="SSF55424">
    <property type="entry name" value="FAD/NAD-linked reductases, dimerisation (C-terminal) domain"/>
    <property type="match status" value="1"/>
</dbReference>
<dbReference type="RefSeq" id="WP_013011089.1">
    <property type="nucleotide sequence ID" value="NC_013943.1"/>
</dbReference>
<evidence type="ECO:0000259" key="6">
    <source>
        <dbReference type="Pfam" id="PF02852"/>
    </source>
</evidence>
<dbReference type="AlphaFoldDB" id="D4H0R6"/>
<dbReference type="PANTHER" id="PTHR43014:SF5">
    <property type="entry name" value="GLUTATHIONE REDUCTASE (NADPH)"/>
    <property type="match status" value="1"/>
</dbReference>
<dbReference type="PaxDb" id="522772-Dacet_1815"/>
<comment type="cofactor">
    <cofactor evidence="4">
        <name>FAD</name>
        <dbReference type="ChEBI" id="CHEBI:57692"/>
    </cofactor>
    <text evidence="4">Binds 1 FAD per subunit.</text>
</comment>
<evidence type="ECO:0000256" key="5">
    <source>
        <dbReference type="PIRSR" id="PIRSR000350-4"/>
    </source>
</evidence>
<organism evidence="8 9">
    <name type="scientific">Denitrovibrio acetiphilus (strain DSM 12809 / NBRC 114555 / N2460)</name>
    <dbReference type="NCBI Taxonomy" id="522772"/>
    <lineage>
        <taxon>Bacteria</taxon>
        <taxon>Pseudomonadati</taxon>
        <taxon>Deferribacterota</taxon>
        <taxon>Deferribacteres</taxon>
        <taxon>Deferribacterales</taxon>
        <taxon>Geovibrionaceae</taxon>
        <taxon>Denitrovibrio</taxon>
    </lineage>
</organism>
<evidence type="ECO:0000256" key="4">
    <source>
        <dbReference type="PIRSR" id="PIRSR000350-3"/>
    </source>
</evidence>
<feature type="binding site" evidence="4">
    <location>
        <position position="51"/>
    </location>
    <ligand>
        <name>FAD</name>
        <dbReference type="ChEBI" id="CHEBI:57692"/>
    </ligand>
</feature>
<feature type="binding site" evidence="4">
    <location>
        <position position="303"/>
    </location>
    <ligand>
        <name>FAD</name>
        <dbReference type="ChEBI" id="CHEBI:57692"/>
    </ligand>
</feature>
<feature type="disulfide bond" description="Redox-active" evidence="5">
    <location>
        <begin position="42"/>
        <end position="47"/>
    </location>
</feature>
<keyword evidence="4" id="KW-0547">Nucleotide-binding</keyword>
<dbReference type="InterPro" id="IPR016156">
    <property type="entry name" value="FAD/NAD-linked_Rdtase_dimer_sf"/>
</dbReference>
<dbReference type="InterPro" id="IPR004099">
    <property type="entry name" value="Pyr_nucl-diS_OxRdtase_dimer"/>
</dbReference>
<evidence type="ECO:0000256" key="3">
    <source>
        <dbReference type="ARBA" id="ARBA00022827"/>
    </source>
</evidence>
<reference evidence="8 9" key="1">
    <citation type="journal article" date="2010" name="Stand. Genomic Sci.">
        <title>Complete genome sequence of Denitrovibrio acetiphilus type strain (N2460).</title>
        <authorList>
            <person name="Kiss H."/>
            <person name="Lang E."/>
            <person name="Lapidus A."/>
            <person name="Copeland A."/>
            <person name="Nolan M."/>
            <person name="Glavina Del Rio T."/>
            <person name="Chen F."/>
            <person name="Lucas S."/>
            <person name="Tice H."/>
            <person name="Cheng J.F."/>
            <person name="Han C."/>
            <person name="Goodwin L."/>
            <person name="Pitluck S."/>
            <person name="Liolios K."/>
            <person name="Pati A."/>
            <person name="Ivanova N."/>
            <person name="Mavromatis K."/>
            <person name="Chen A."/>
            <person name="Palaniappan K."/>
            <person name="Land M."/>
            <person name="Hauser L."/>
            <person name="Chang Y.J."/>
            <person name="Jeffries C.D."/>
            <person name="Detter J.C."/>
            <person name="Brettin T."/>
            <person name="Spring S."/>
            <person name="Rohde M."/>
            <person name="Goker M."/>
            <person name="Woyke T."/>
            <person name="Bristow J."/>
            <person name="Eisen J.A."/>
            <person name="Markowitz V."/>
            <person name="Hugenholtz P."/>
            <person name="Kyrpides N.C."/>
            <person name="Klenk H.P."/>
        </authorList>
    </citation>
    <scope>NUCLEOTIDE SEQUENCE [LARGE SCALE GENOMIC DNA]</scope>
    <source>
        <strain evidence="9">DSM 12809 / NBRC 114555 / N2460</strain>
    </source>
</reference>
<feature type="binding site" evidence="4">
    <location>
        <begin position="173"/>
        <end position="180"/>
    </location>
    <ligand>
        <name>NAD(+)</name>
        <dbReference type="ChEBI" id="CHEBI:57540"/>
    </ligand>
</feature>
<feature type="domain" description="FAD/NAD(P)-binding" evidence="7">
    <location>
        <begin position="5"/>
        <end position="320"/>
    </location>
</feature>
<feature type="binding site" evidence="4">
    <location>
        <begin position="138"/>
        <end position="140"/>
    </location>
    <ligand>
        <name>FAD</name>
        <dbReference type="ChEBI" id="CHEBI:57692"/>
    </ligand>
</feature>
<protein>
    <submittedName>
        <fullName evidence="8">FAD-dependent pyridine nucleotide-disulfide oxidoreductase</fullName>
    </submittedName>
</protein>
<sequence length="450" mass="49012">MSKHYDVICIGTGGAGNTAAFKLAAAGKKVLICDYKQFGGTCAISGCDPKKVMITAAEFADFHRRMASKGVVECDIRLSWKAMMAHKREFTGNHSEKLKYKYDKKGIDYISGFATFTGEKSLKISGEEFTFDMAFIGTGSKPLVLPFNGFENVCDNECFLNLDELPKRLLFIGGGYISVEFANIANAFGAETTIVQVDDRLVPSFEADIVDVMVESLRQKGINILTNGRVSSIEKLDGSYRVIVDTPDGPVVRDVDLVIHGAGRVANVDGLDAGKAGVELSRGGVVVNSFMQTTNPAIYAGGDCTDTEGYLLSPIAFMEGYIAAHNMVNGNSKEPDYLNTGTVMFNVPGISAVGYTEKQAADAGLDFEVKFERTDHWFTSFRTIEHFSAYKVLIEKGTGRILGAHIIGQHAEDIINLFVIAIKQDLKISDLKKILYAYPTASSDILHMVD</sequence>
<feature type="domain" description="Pyridine nucleotide-disulphide oxidoreductase dimerisation" evidence="6">
    <location>
        <begin position="342"/>
        <end position="446"/>
    </location>
</feature>
<dbReference type="Proteomes" id="UP000002012">
    <property type="component" value="Chromosome"/>
</dbReference>
<dbReference type="InterPro" id="IPR023753">
    <property type="entry name" value="FAD/NAD-binding_dom"/>
</dbReference>
<dbReference type="PIRSF" id="PIRSF000350">
    <property type="entry name" value="Mercury_reductase_MerA"/>
    <property type="match status" value="1"/>
</dbReference>
<accession>D4H0R6</accession>
<evidence type="ECO:0000313" key="8">
    <source>
        <dbReference type="EMBL" id="ADD68579.1"/>
    </source>
</evidence>